<keyword evidence="7" id="KW-0819">tRNA processing</keyword>
<dbReference type="AlphaFoldDB" id="A0A3M6TDI3"/>
<dbReference type="GO" id="GO:0000049">
    <property type="term" value="F:tRNA binding"/>
    <property type="evidence" value="ECO:0007669"/>
    <property type="project" value="TreeGrafter"/>
</dbReference>
<keyword evidence="10" id="KW-1185">Reference proteome</keyword>
<dbReference type="PANTHER" id="PTHR15641:SF1">
    <property type="entry name" value="ELONGATOR COMPLEX PROTEIN 5"/>
    <property type="match status" value="1"/>
</dbReference>
<evidence type="ECO:0000256" key="1">
    <source>
        <dbReference type="ARBA" id="ARBA00004123"/>
    </source>
</evidence>
<evidence type="ECO:0000313" key="9">
    <source>
        <dbReference type="EMBL" id="RMX39388.1"/>
    </source>
</evidence>
<evidence type="ECO:0000256" key="5">
    <source>
        <dbReference type="ARBA" id="ARBA00020264"/>
    </source>
</evidence>
<dbReference type="Proteomes" id="UP000275408">
    <property type="component" value="Unassembled WGS sequence"/>
</dbReference>
<dbReference type="GO" id="GO:0005634">
    <property type="term" value="C:nucleus"/>
    <property type="evidence" value="ECO:0007669"/>
    <property type="project" value="UniProtKB-SubCell"/>
</dbReference>
<evidence type="ECO:0000256" key="7">
    <source>
        <dbReference type="ARBA" id="ARBA00022694"/>
    </source>
</evidence>
<comment type="subcellular location">
    <subcellularLocation>
        <location evidence="2">Cytoplasm</location>
    </subcellularLocation>
    <subcellularLocation>
        <location evidence="1">Nucleus</location>
    </subcellularLocation>
</comment>
<dbReference type="GO" id="GO:0002098">
    <property type="term" value="P:tRNA wobble uridine modification"/>
    <property type="evidence" value="ECO:0007669"/>
    <property type="project" value="InterPro"/>
</dbReference>
<dbReference type="Gene3D" id="3.40.50.300">
    <property type="entry name" value="P-loop containing nucleotide triphosphate hydrolases"/>
    <property type="match status" value="1"/>
</dbReference>
<evidence type="ECO:0000256" key="6">
    <source>
        <dbReference type="ARBA" id="ARBA00022490"/>
    </source>
</evidence>
<keyword evidence="8" id="KW-0539">Nucleus</keyword>
<dbReference type="OrthoDB" id="166907at2759"/>
<dbReference type="Pfam" id="PF10483">
    <property type="entry name" value="Elong_Iki1"/>
    <property type="match status" value="2"/>
</dbReference>
<dbReference type="GO" id="GO:0005829">
    <property type="term" value="C:cytosol"/>
    <property type="evidence" value="ECO:0007669"/>
    <property type="project" value="TreeGrafter"/>
</dbReference>
<proteinExistence type="inferred from homology"/>
<evidence type="ECO:0000313" key="10">
    <source>
        <dbReference type="Proteomes" id="UP000275408"/>
    </source>
</evidence>
<accession>A0A3M6TDI3</accession>
<dbReference type="PANTHER" id="PTHR15641">
    <property type="entry name" value="ELONGATOR COMPLEX PROTEIN 5"/>
    <property type="match status" value="1"/>
</dbReference>
<evidence type="ECO:0000256" key="8">
    <source>
        <dbReference type="ARBA" id="ARBA00023242"/>
    </source>
</evidence>
<comment type="pathway">
    <text evidence="3">tRNA modification; 5-methoxycarbonylmethyl-2-thiouridine-tRNA biosynthesis.</text>
</comment>
<organism evidence="9 10">
    <name type="scientific">Pocillopora damicornis</name>
    <name type="common">Cauliflower coral</name>
    <name type="synonym">Millepora damicornis</name>
    <dbReference type="NCBI Taxonomy" id="46731"/>
    <lineage>
        <taxon>Eukaryota</taxon>
        <taxon>Metazoa</taxon>
        <taxon>Cnidaria</taxon>
        <taxon>Anthozoa</taxon>
        <taxon>Hexacorallia</taxon>
        <taxon>Scleractinia</taxon>
        <taxon>Astrocoeniina</taxon>
        <taxon>Pocilloporidae</taxon>
        <taxon>Pocillopora</taxon>
    </lineage>
</organism>
<sequence>MLLGDVINGKENSHLVLIHDDVNRNGKPLLCCFVKSLLERADYVHVVLWDVPPQQFVDSFDPHLKERLTDQPFSYFFAFRCDSCDILVGDVVKVAVVFNSLSRLLLWKSSAMVCTLLNQLYSNSSHSQEGYQVVQVVALVHSDLHDDQTLNTINFLASSLLWITLDKEEKDQSVNWCKVLHKRKTGKVIKKFESFAINDKHVLTEYEEKDWNGSSSKAVSESVNEVDPTKNLTFSLKLTDNERQARSKLKLPYMHHEEERSEVTVNPVGEGKLLKNHNFVIVHRCKRVKTFYDLKTADTLK</sequence>
<reference evidence="9 10" key="1">
    <citation type="journal article" date="2018" name="Sci. Rep.">
        <title>Comparative analysis of the Pocillopora damicornis genome highlights role of immune system in coral evolution.</title>
        <authorList>
            <person name="Cunning R."/>
            <person name="Bay R.A."/>
            <person name="Gillette P."/>
            <person name="Baker A.C."/>
            <person name="Traylor-Knowles N."/>
        </authorList>
    </citation>
    <scope>NUCLEOTIDE SEQUENCE [LARGE SCALE GENOMIC DNA]</scope>
    <source>
        <strain evidence="9">RSMAS</strain>
        <tissue evidence="9">Whole animal</tissue>
    </source>
</reference>
<evidence type="ECO:0000256" key="4">
    <source>
        <dbReference type="ARBA" id="ARBA00009567"/>
    </source>
</evidence>
<comment type="caution">
    <text evidence="9">The sequence shown here is derived from an EMBL/GenBank/DDBJ whole genome shotgun (WGS) entry which is preliminary data.</text>
</comment>
<gene>
    <name evidence="9" type="ORF">pdam_00005975</name>
</gene>
<protein>
    <recommendedName>
        <fullName evidence="5">Elongator complex protein 5</fullName>
    </recommendedName>
</protein>
<evidence type="ECO:0000256" key="3">
    <source>
        <dbReference type="ARBA" id="ARBA00005043"/>
    </source>
</evidence>
<dbReference type="GO" id="GO:0033588">
    <property type="term" value="C:elongator holoenzyme complex"/>
    <property type="evidence" value="ECO:0007669"/>
    <property type="project" value="InterPro"/>
</dbReference>
<keyword evidence="6" id="KW-0963">Cytoplasm</keyword>
<evidence type="ECO:0000256" key="2">
    <source>
        <dbReference type="ARBA" id="ARBA00004496"/>
    </source>
</evidence>
<dbReference type="EMBL" id="RCHS01003817">
    <property type="protein sequence ID" value="RMX39388.1"/>
    <property type="molecule type" value="Genomic_DNA"/>
</dbReference>
<dbReference type="UniPathway" id="UPA00988"/>
<comment type="similarity">
    <text evidence="4">Belongs to the ELP5 family.</text>
</comment>
<name>A0A3M6TDI3_POCDA</name>
<dbReference type="InterPro" id="IPR027417">
    <property type="entry name" value="P-loop_NTPase"/>
</dbReference>
<dbReference type="STRING" id="46731.A0A3M6TDI3"/>
<dbReference type="InterPro" id="IPR019519">
    <property type="entry name" value="Elp5"/>
</dbReference>